<gene>
    <name evidence="2" type="ORF">BC6307_14330</name>
</gene>
<accession>A0A223KSR3</accession>
<evidence type="ECO:0000313" key="2">
    <source>
        <dbReference type="EMBL" id="AST92384.1"/>
    </source>
</evidence>
<name>A0A223KSR3_9BACI</name>
<feature type="transmembrane region" description="Helical" evidence="1">
    <location>
        <begin position="6"/>
        <end position="26"/>
    </location>
</feature>
<feature type="transmembrane region" description="Helical" evidence="1">
    <location>
        <begin position="33"/>
        <end position="51"/>
    </location>
</feature>
<dbReference type="RefSeq" id="WP_066414430.1">
    <property type="nucleotide sequence ID" value="NZ_CP018866.1"/>
</dbReference>
<keyword evidence="3" id="KW-1185">Reference proteome</keyword>
<keyword evidence="1" id="KW-0812">Transmembrane</keyword>
<protein>
    <submittedName>
        <fullName evidence="2">Uncharacterized protein</fullName>
    </submittedName>
</protein>
<keyword evidence="1" id="KW-0472">Membrane</keyword>
<keyword evidence="1" id="KW-1133">Transmembrane helix</keyword>
<dbReference type="KEGG" id="bcoh:BC6307_14330"/>
<evidence type="ECO:0000256" key="1">
    <source>
        <dbReference type="SAM" id="Phobius"/>
    </source>
</evidence>
<feature type="transmembrane region" description="Helical" evidence="1">
    <location>
        <begin position="80"/>
        <end position="102"/>
    </location>
</feature>
<organism evidence="2 3">
    <name type="scientific">Sutcliffiella cohnii</name>
    <dbReference type="NCBI Taxonomy" id="33932"/>
    <lineage>
        <taxon>Bacteria</taxon>
        <taxon>Bacillati</taxon>
        <taxon>Bacillota</taxon>
        <taxon>Bacilli</taxon>
        <taxon>Bacillales</taxon>
        <taxon>Bacillaceae</taxon>
        <taxon>Sutcliffiella</taxon>
    </lineage>
</organism>
<dbReference type="EMBL" id="CP018866">
    <property type="protein sequence ID" value="AST92384.1"/>
    <property type="molecule type" value="Genomic_DNA"/>
</dbReference>
<sequence>MKNYILLVLLVLVIELGILFGVSLIFNTDLVNTMFFGSCLFAFFALIMSSTGDALSKNSQVAVFDMLLGSYKPEHEQASITINPLLVGSILCLVVYFPLYYLGIIS</sequence>
<dbReference type="Proteomes" id="UP000215224">
    <property type="component" value="Chromosome"/>
</dbReference>
<proteinExistence type="predicted"/>
<evidence type="ECO:0000313" key="3">
    <source>
        <dbReference type="Proteomes" id="UP000215224"/>
    </source>
</evidence>
<dbReference type="AlphaFoldDB" id="A0A223KSR3"/>
<reference evidence="2 3" key="1">
    <citation type="submission" date="2016-12" db="EMBL/GenBank/DDBJ databases">
        <title>The whole genome sequencing and assembly of Bacillus cohnii DSM 6307T strain.</title>
        <authorList>
            <person name="Lee Y.-J."/>
            <person name="Yi H."/>
            <person name="Bahn Y.-S."/>
            <person name="Kim J.F."/>
            <person name="Lee D.-W."/>
        </authorList>
    </citation>
    <scope>NUCLEOTIDE SEQUENCE [LARGE SCALE GENOMIC DNA]</scope>
    <source>
        <strain evidence="2 3">DSM 6307</strain>
    </source>
</reference>